<evidence type="ECO:0000256" key="1">
    <source>
        <dbReference type="SAM" id="MobiDB-lite"/>
    </source>
</evidence>
<feature type="transmembrane region" description="Helical" evidence="2">
    <location>
        <begin position="35"/>
        <end position="54"/>
    </location>
</feature>
<keyword evidence="4" id="KW-1185">Reference proteome</keyword>
<feature type="transmembrane region" description="Helical" evidence="2">
    <location>
        <begin position="446"/>
        <end position="466"/>
    </location>
</feature>
<feature type="compositionally biased region" description="Polar residues" evidence="1">
    <location>
        <begin position="267"/>
        <end position="276"/>
    </location>
</feature>
<feature type="transmembrane region" description="Helical" evidence="2">
    <location>
        <begin position="92"/>
        <end position="120"/>
    </location>
</feature>
<evidence type="ECO:0000313" key="4">
    <source>
        <dbReference type="Proteomes" id="UP001175226"/>
    </source>
</evidence>
<feature type="transmembrane region" description="Helical" evidence="2">
    <location>
        <begin position="140"/>
        <end position="159"/>
    </location>
</feature>
<feature type="transmembrane region" description="Helical" evidence="2">
    <location>
        <begin position="406"/>
        <end position="434"/>
    </location>
</feature>
<keyword evidence="2" id="KW-1133">Transmembrane helix</keyword>
<sequence length="478" mass="53462">MLPFALKVVWMVLSLTGLASCWAVLMLFAGCIGSYWGPLIYCIACTLMQVIFCIGKKIRNIMEYVEVNVDAIDLGMVWRMDPYAMPRAFCLAQTIILGFSTFVMTGVCASFCIATCITVWKPKSWADAERSVLVWRKHYYFTLLVYPIVATIVEIVIVIKLDAVKPTEDLHCDASDPVWVRFFGYAGTPLLLAVPVFFFSINSIVRSLKTSRHIQRSRSEELENQRVDSFPRLPWRFYSRRVVPKIAPSPCPSSMKATPSGHELDSPDQTSLSHSSLFPPDTDVLDSPVSSSFPTFATVDPPPPTLIRDGTRHPDFSAIIGNDWNEIALETPEESDQDKTSSLVWTRPGDDDITPDSNDCGGEKLDELDSLDISCSDFDYRSPYSKTLSFGAMPKRKKRLAYLSPTIWRIMFFQVAFAIVLLLTCISTLVDVIAGHETPTPFGTQHVALLLSAWGPAIVFGLFPGVTRKLMFWRSSNS</sequence>
<evidence type="ECO:0000313" key="3">
    <source>
        <dbReference type="EMBL" id="KAK0445130.1"/>
    </source>
</evidence>
<dbReference type="EMBL" id="JAUEPT010000017">
    <property type="protein sequence ID" value="KAK0445130.1"/>
    <property type="molecule type" value="Genomic_DNA"/>
</dbReference>
<keyword evidence="2" id="KW-0472">Membrane</keyword>
<dbReference type="PROSITE" id="PS51257">
    <property type="entry name" value="PROKAR_LIPOPROTEIN"/>
    <property type="match status" value="1"/>
</dbReference>
<name>A0AA39MTE5_9AGAR</name>
<dbReference type="Proteomes" id="UP001175226">
    <property type="component" value="Unassembled WGS sequence"/>
</dbReference>
<evidence type="ECO:0000256" key="2">
    <source>
        <dbReference type="SAM" id="Phobius"/>
    </source>
</evidence>
<feature type="region of interest" description="Disordered" evidence="1">
    <location>
        <begin position="249"/>
        <end position="277"/>
    </location>
</feature>
<feature type="region of interest" description="Disordered" evidence="1">
    <location>
        <begin position="331"/>
        <end position="359"/>
    </location>
</feature>
<gene>
    <name evidence="3" type="ORF">EV421DRAFT_1902589</name>
</gene>
<comment type="caution">
    <text evidence="3">The sequence shown here is derived from an EMBL/GenBank/DDBJ whole genome shotgun (WGS) entry which is preliminary data.</text>
</comment>
<feature type="transmembrane region" description="Helical" evidence="2">
    <location>
        <begin position="179"/>
        <end position="205"/>
    </location>
</feature>
<proteinExistence type="predicted"/>
<reference evidence="3" key="1">
    <citation type="submission" date="2023-06" db="EMBL/GenBank/DDBJ databases">
        <authorList>
            <consortium name="Lawrence Berkeley National Laboratory"/>
            <person name="Ahrendt S."/>
            <person name="Sahu N."/>
            <person name="Indic B."/>
            <person name="Wong-Bajracharya J."/>
            <person name="Merenyi Z."/>
            <person name="Ke H.-M."/>
            <person name="Monk M."/>
            <person name="Kocsube S."/>
            <person name="Drula E."/>
            <person name="Lipzen A."/>
            <person name="Balint B."/>
            <person name="Henrissat B."/>
            <person name="Andreopoulos B."/>
            <person name="Martin F.M."/>
            <person name="Harder C.B."/>
            <person name="Rigling D."/>
            <person name="Ford K.L."/>
            <person name="Foster G.D."/>
            <person name="Pangilinan J."/>
            <person name="Papanicolaou A."/>
            <person name="Barry K."/>
            <person name="LaButti K."/>
            <person name="Viragh M."/>
            <person name="Koriabine M."/>
            <person name="Yan M."/>
            <person name="Riley R."/>
            <person name="Champramary S."/>
            <person name="Plett K.L."/>
            <person name="Tsai I.J."/>
            <person name="Slot J."/>
            <person name="Sipos G."/>
            <person name="Plett J."/>
            <person name="Nagy L.G."/>
            <person name="Grigoriev I.V."/>
        </authorList>
    </citation>
    <scope>NUCLEOTIDE SEQUENCE</scope>
    <source>
        <strain evidence="3">FPL87.14</strain>
    </source>
</reference>
<keyword evidence="2" id="KW-0812">Transmembrane</keyword>
<dbReference type="AlphaFoldDB" id="A0AA39MTE5"/>
<feature type="transmembrane region" description="Helical" evidence="2">
    <location>
        <begin position="7"/>
        <end position="29"/>
    </location>
</feature>
<organism evidence="3 4">
    <name type="scientific">Armillaria borealis</name>
    <dbReference type="NCBI Taxonomy" id="47425"/>
    <lineage>
        <taxon>Eukaryota</taxon>
        <taxon>Fungi</taxon>
        <taxon>Dikarya</taxon>
        <taxon>Basidiomycota</taxon>
        <taxon>Agaricomycotina</taxon>
        <taxon>Agaricomycetes</taxon>
        <taxon>Agaricomycetidae</taxon>
        <taxon>Agaricales</taxon>
        <taxon>Marasmiineae</taxon>
        <taxon>Physalacriaceae</taxon>
        <taxon>Armillaria</taxon>
    </lineage>
</organism>
<accession>A0AA39MTE5</accession>
<protein>
    <submittedName>
        <fullName evidence="3">Uncharacterized protein</fullName>
    </submittedName>
</protein>